<organism evidence="2 3">
    <name type="scientific">Terricaulis silvestris</name>
    <dbReference type="NCBI Taxonomy" id="2686094"/>
    <lineage>
        <taxon>Bacteria</taxon>
        <taxon>Pseudomonadati</taxon>
        <taxon>Pseudomonadota</taxon>
        <taxon>Alphaproteobacteria</taxon>
        <taxon>Caulobacterales</taxon>
        <taxon>Caulobacteraceae</taxon>
        <taxon>Terricaulis</taxon>
    </lineage>
</organism>
<dbReference type="RefSeq" id="WP_158767494.1">
    <property type="nucleotide sequence ID" value="NZ_CP047045.1"/>
</dbReference>
<name>A0A6I6MN29_9CAUL</name>
<protein>
    <recommendedName>
        <fullName evidence="4">DUF4149 domain-containing protein</fullName>
    </recommendedName>
</protein>
<evidence type="ECO:0008006" key="4">
    <source>
        <dbReference type="Google" id="ProtNLM"/>
    </source>
</evidence>
<feature type="transmembrane region" description="Helical" evidence="1">
    <location>
        <begin position="112"/>
        <end position="133"/>
    </location>
</feature>
<sequence length="135" mass="13860">MEAVAQATAIVLAGASIGWIMLFSFVLSPVAFKQFDAGRAERLVKHVMNQGHGILGLIAICSGIAALMAGAVAGASVAAVAGIFAFMCKFALAPRDDKPIKGHRVLKTARIVASGLTAFIALILIAAIVLTMLGI</sequence>
<evidence type="ECO:0000256" key="1">
    <source>
        <dbReference type="SAM" id="Phobius"/>
    </source>
</evidence>
<proteinExistence type="predicted"/>
<accession>A0A6I6MN29</accession>
<dbReference type="Proteomes" id="UP000431269">
    <property type="component" value="Chromosome"/>
</dbReference>
<gene>
    <name evidence="2" type="ORF">DSM104635_03581</name>
</gene>
<dbReference type="AlphaFoldDB" id="A0A6I6MN29"/>
<keyword evidence="3" id="KW-1185">Reference proteome</keyword>
<reference evidence="3" key="1">
    <citation type="submission" date="2019-12" db="EMBL/GenBank/DDBJ databases">
        <title>Complete genome of Terracaulis silvestris 0127_4.</title>
        <authorList>
            <person name="Vieira S."/>
            <person name="Riedel T."/>
            <person name="Sproer C."/>
            <person name="Pascual J."/>
            <person name="Boedeker C."/>
            <person name="Overmann J."/>
        </authorList>
    </citation>
    <scope>NUCLEOTIDE SEQUENCE [LARGE SCALE GENOMIC DNA]</scope>
    <source>
        <strain evidence="3">0127_4</strain>
    </source>
</reference>
<feature type="transmembrane region" description="Helical" evidence="1">
    <location>
        <begin position="53"/>
        <end position="69"/>
    </location>
</feature>
<feature type="transmembrane region" description="Helical" evidence="1">
    <location>
        <begin position="6"/>
        <end position="32"/>
    </location>
</feature>
<evidence type="ECO:0000313" key="3">
    <source>
        <dbReference type="Proteomes" id="UP000431269"/>
    </source>
</evidence>
<evidence type="ECO:0000313" key="2">
    <source>
        <dbReference type="EMBL" id="QGZ96720.1"/>
    </source>
</evidence>
<dbReference type="EMBL" id="CP047045">
    <property type="protein sequence ID" value="QGZ96720.1"/>
    <property type="molecule type" value="Genomic_DNA"/>
</dbReference>
<keyword evidence="1" id="KW-1133">Transmembrane helix</keyword>
<keyword evidence="1" id="KW-0472">Membrane</keyword>
<dbReference type="KEGG" id="tsv:DSM104635_03581"/>
<keyword evidence="1" id="KW-0812">Transmembrane</keyword>